<dbReference type="InterPro" id="IPR040727">
    <property type="entry name" value="NAPRTase_N"/>
</dbReference>
<dbReference type="GO" id="GO:0034355">
    <property type="term" value="P:NAD+ biosynthetic process via the salvage pathway"/>
    <property type="evidence" value="ECO:0007669"/>
    <property type="project" value="TreeGrafter"/>
</dbReference>
<dbReference type="Pfam" id="PF17767">
    <property type="entry name" value="NAPRTase_N"/>
    <property type="match status" value="1"/>
</dbReference>
<dbReference type="EMBL" id="HE797163">
    <property type="protein sequence ID" value="CCM04706.1"/>
    <property type="molecule type" value="Genomic_DNA"/>
</dbReference>
<accession>J4IBI2</accession>
<dbReference type="Proteomes" id="UP000006352">
    <property type="component" value="Unassembled WGS sequence"/>
</dbReference>
<comment type="catalytic activity">
    <reaction evidence="7 8">
        <text>5-phospho-alpha-D-ribose 1-diphosphate + nicotinate + ATP + H2O = nicotinate beta-D-ribonucleotide + ADP + phosphate + diphosphate</text>
        <dbReference type="Rhea" id="RHEA:36163"/>
        <dbReference type="ChEBI" id="CHEBI:15377"/>
        <dbReference type="ChEBI" id="CHEBI:30616"/>
        <dbReference type="ChEBI" id="CHEBI:32544"/>
        <dbReference type="ChEBI" id="CHEBI:33019"/>
        <dbReference type="ChEBI" id="CHEBI:43474"/>
        <dbReference type="ChEBI" id="CHEBI:57502"/>
        <dbReference type="ChEBI" id="CHEBI:58017"/>
        <dbReference type="ChEBI" id="CHEBI:456216"/>
        <dbReference type="EC" id="6.3.4.21"/>
    </reaction>
</comment>
<evidence type="ECO:0000256" key="8">
    <source>
        <dbReference type="RuleBase" id="RU003838"/>
    </source>
</evidence>
<evidence type="ECO:0000256" key="5">
    <source>
        <dbReference type="ARBA" id="ARBA00022598"/>
    </source>
</evidence>
<comment type="PTM">
    <text evidence="8">Transiently phosphorylated on a His residue during the reaction cycle. Phosphorylation strongly increases the affinity for substrates and increases the rate of nicotinate D-ribonucleotide production. Dephosphorylation regenerates the low-affinity form of the enzyme, leading to product release.</text>
</comment>
<evidence type="ECO:0000313" key="12">
    <source>
        <dbReference type="Proteomes" id="UP000006352"/>
    </source>
</evidence>
<dbReference type="GeneID" id="24099617"/>
<organism evidence="11 12">
    <name type="scientific">Fibroporia radiculosa</name>
    <dbReference type="NCBI Taxonomy" id="599839"/>
    <lineage>
        <taxon>Eukaryota</taxon>
        <taxon>Fungi</taxon>
        <taxon>Dikarya</taxon>
        <taxon>Basidiomycota</taxon>
        <taxon>Agaricomycotina</taxon>
        <taxon>Agaricomycetes</taxon>
        <taxon>Polyporales</taxon>
        <taxon>Fibroporiaceae</taxon>
        <taxon>Fibroporia</taxon>
    </lineage>
</organism>
<dbReference type="GO" id="GO:0005829">
    <property type="term" value="C:cytosol"/>
    <property type="evidence" value="ECO:0007669"/>
    <property type="project" value="TreeGrafter"/>
</dbReference>
<feature type="domain" description="Nicotinate/nicotinamide phosphoribosyltransferase" evidence="9">
    <location>
        <begin position="175"/>
        <end position="412"/>
    </location>
</feature>
<dbReference type="OrthoDB" id="193380at2759"/>
<dbReference type="AlphaFoldDB" id="J4IBI2"/>
<dbReference type="Pfam" id="PF04095">
    <property type="entry name" value="NAPRTase"/>
    <property type="match status" value="1"/>
</dbReference>
<evidence type="ECO:0000256" key="7">
    <source>
        <dbReference type="ARBA" id="ARBA00048668"/>
    </source>
</evidence>
<dbReference type="InterPro" id="IPR041525">
    <property type="entry name" value="N/Namide_PRibTrfase"/>
</dbReference>
<keyword evidence="12" id="KW-1185">Reference proteome</keyword>
<dbReference type="RefSeq" id="XP_012183989.1">
    <property type="nucleotide sequence ID" value="XM_012328599.1"/>
</dbReference>
<evidence type="ECO:0000256" key="6">
    <source>
        <dbReference type="ARBA" id="ARBA00022642"/>
    </source>
</evidence>
<evidence type="ECO:0000256" key="2">
    <source>
        <dbReference type="ARBA" id="ARBA00010897"/>
    </source>
</evidence>
<dbReference type="Gene3D" id="3.20.140.10">
    <property type="entry name" value="nicotinate phosphoribosyltransferase"/>
    <property type="match status" value="1"/>
</dbReference>
<dbReference type="InterPro" id="IPR036068">
    <property type="entry name" value="Nicotinate_pribotase-like_C"/>
</dbReference>
<keyword evidence="4" id="KW-0597">Phosphoprotein</keyword>
<feature type="domain" description="Nicotinate phosphoribosyltransferase N-terminal" evidence="10">
    <location>
        <begin position="14"/>
        <end position="141"/>
    </location>
</feature>
<dbReference type="InterPro" id="IPR007229">
    <property type="entry name" value="Nic_PRibTrfase-Fam"/>
</dbReference>
<evidence type="ECO:0000313" key="11">
    <source>
        <dbReference type="EMBL" id="CCM04706.1"/>
    </source>
</evidence>
<evidence type="ECO:0000256" key="3">
    <source>
        <dbReference type="ARBA" id="ARBA00013236"/>
    </source>
</evidence>
<dbReference type="PIRSF" id="PIRSF000484">
    <property type="entry name" value="NAPRT"/>
    <property type="match status" value="1"/>
</dbReference>
<comment type="pathway">
    <text evidence="1 8">Cofactor biosynthesis; NAD(+) biosynthesis; nicotinate D-ribonucleotide from nicotinate: step 1/1.</text>
</comment>
<dbReference type="PANTHER" id="PTHR11098:SF1">
    <property type="entry name" value="NICOTINATE PHOSPHORIBOSYLTRANSFERASE"/>
    <property type="match status" value="1"/>
</dbReference>
<keyword evidence="5 8" id="KW-0436">Ligase</keyword>
<dbReference type="NCBIfam" id="TIGR01514">
    <property type="entry name" value="NAPRTase"/>
    <property type="match status" value="1"/>
</dbReference>
<gene>
    <name evidence="11" type="ORF">FIBRA_06892</name>
</gene>
<dbReference type="SUPFAM" id="SSF54675">
    <property type="entry name" value="Nicotinate/Quinolinate PRTase N-terminal domain-like"/>
    <property type="match status" value="1"/>
</dbReference>
<dbReference type="PANTHER" id="PTHR11098">
    <property type="entry name" value="NICOTINATE PHOSPHORIBOSYLTRANSFERASE"/>
    <property type="match status" value="1"/>
</dbReference>
<name>J4IBI2_9APHY</name>
<dbReference type="InParanoid" id="J4IBI2"/>
<evidence type="ECO:0000256" key="1">
    <source>
        <dbReference type="ARBA" id="ARBA00004952"/>
    </source>
</evidence>
<evidence type="ECO:0000256" key="4">
    <source>
        <dbReference type="ARBA" id="ARBA00022553"/>
    </source>
</evidence>
<comment type="function">
    <text evidence="8">Catalyzes the synthesis of beta-nicotinate D-ribonucleotide from nicotinate and 5-phospho-D-ribose 1-phosphate at the expense of ATP.</text>
</comment>
<comment type="similarity">
    <text evidence="2 8">Belongs to the NAPRTase family.</text>
</comment>
<dbReference type="GO" id="GO:0004516">
    <property type="term" value="F:nicotinate phosphoribosyltransferase activity"/>
    <property type="evidence" value="ECO:0007669"/>
    <property type="project" value="UniProtKB-UniRule"/>
</dbReference>
<sequence>MPSGNRIVMPVSILDTDLYKFTMQQAVMCHFLDVQATYRFTHRAKDVYFSHECIEAFKESISHFSELSLTESEREWMEKNCPYFKSDYLQYLSTYRFKPDQVRVRFLPVSQDGNWGHVEVEIAGPWIEAILWEVPLMACLSELYFQLVDTDWSYDGQEAAAFRKGEQLLSAGCVFSEFGTRRRRSFFVQDLVVRTLVRASTEVQGSGKVLGTSNVHLARQYNVPPIGTIAHEWFMAVGALKGYEHANALSLSLWEVVYPDALQLALTDTFSTEVFFRDFIQNPDMARRWKGLRQDSGDPFVYAPHAKEIYEALGVDHHEKIIIFSDALDVGKAIALKKQCDEIGFISSFGIGTSLTNDFRKLSCREVSSKALNMVIKLAEVDGASCVKISDEMTKNTGDPVVVQLVKNIYNLQP</sequence>
<dbReference type="STRING" id="599839.J4IBI2"/>
<dbReference type="EC" id="6.3.4.21" evidence="3 8"/>
<dbReference type="SUPFAM" id="SSF51690">
    <property type="entry name" value="Nicotinate/Quinolinate PRTase C-terminal domain-like"/>
    <property type="match status" value="1"/>
</dbReference>
<dbReference type="InterPro" id="IPR006406">
    <property type="entry name" value="Nic_PRibTrfase"/>
</dbReference>
<proteinExistence type="inferred from homology"/>
<dbReference type="UniPathway" id="UPA00253">
    <property type="reaction ID" value="UER00457"/>
</dbReference>
<keyword evidence="6 8" id="KW-0662">Pyridine nucleotide biosynthesis</keyword>
<dbReference type="HOGENOM" id="CLU_030991_0_0_1"/>
<protein>
    <recommendedName>
        <fullName evidence="3 8">Nicotinate phosphoribosyltransferase</fullName>
        <ecNumber evidence="3 8">6.3.4.21</ecNumber>
    </recommendedName>
</protein>
<evidence type="ECO:0000259" key="9">
    <source>
        <dbReference type="Pfam" id="PF04095"/>
    </source>
</evidence>
<evidence type="ECO:0000259" key="10">
    <source>
        <dbReference type="Pfam" id="PF17767"/>
    </source>
</evidence>
<reference evidence="11 12" key="1">
    <citation type="journal article" date="2012" name="Appl. Environ. Microbiol.">
        <title>Short-read sequencing for genomic analysis of the brown rot fungus Fibroporia radiculosa.</title>
        <authorList>
            <person name="Tang J.D."/>
            <person name="Perkins A.D."/>
            <person name="Sonstegard T.S."/>
            <person name="Schroeder S.G."/>
            <person name="Burgess S.C."/>
            <person name="Diehl S.V."/>
        </authorList>
    </citation>
    <scope>NUCLEOTIDE SEQUENCE [LARGE SCALE GENOMIC DNA]</scope>
    <source>
        <strain evidence="11 12">TFFH 294</strain>
    </source>
</reference>
<dbReference type="HAMAP" id="MF_00570">
    <property type="entry name" value="NAPRTase"/>
    <property type="match status" value="1"/>
</dbReference>
<dbReference type="NCBIfam" id="NF003704">
    <property type="entry name" value="PRK05321.1"/>
    <property type="match status" value="1"/>
</dbReference>
<dbReference type="FunCoup" id="J4IBI2">
    <property type="interactions" value="273"/>
</dbReference>